<organism evidence="1 2">
    <name type="scientific">Clathrus columnatus</name>
    <dbReference type="NCBI Taxonomy" id="1419009"/>
    <lineage>
        <taxon>Eukaryota</taxon>
        <taxon>Fungi</taxon>
        <taxon>Dikarya</taxon>
        <taxon>Basidiomycota</taxon>
        <taxon>Agaricomycotina</taxon>
        <taxon>Agaricomycetes</taxon>
        <taxon>Phallomycetidae</taxon>
        <taxon>Phallales</taxon>
        <taxon>Clathraceae</taxon>
        <taxon>Clathrus</taxon>
    </lineage>
</organism>
<evidence type="ECO:0008006" key="3">
    <source>
        <dbReference type="Google" id="ProtNLM"/>
    </source>
</evidence>
<reference evidence="1" key="1">
    <citation type="submission" date="2021-10" db="EMBL/GenBank/DDBJ databases">
        <title>De novo Genome Assembly of Clathrus columnatus (Basidiomycota, Fungi) Using Illumina and Nanopore Sequence Data.</title>
        <authorList>
            <person name="Ogiso-Tanaka E."/>
            <person name="Itagaki H."/>
            <person name="Hosoya T."/>
            <person name="Hosaka K."/>
        </authorList>
    </citation>
    <scope>NUCLEOTIDE SEQUENCE</scope>
    <source>
        <strain evidence="1">MO-923</strain>
    </source>
</reference>
<dbReference type="EMBL" id="BPWL01000004">
    <property type="protein sequence ID" value="GJJ09916.1"/>
    <property type="molecule type" value="Genomic_DNA"/>
</dbReference>
<proteinExistence type="predicted"/>
<evidence type="ECO:0000313" key="1">
    <source>
        <dbReference type="EMBL" id="GJJ09916.1"/>
    </source>
</evidence>
<comment type="caution">
    <text evidence="1">The sequence shown here is derived from an EMBL/GenBank/DDBJ whole genome shotgun (WGS) entry which is preliminary data.</text>
</comment>
<dbReference type="Gene3D" id="3.40.50.150">
    <property type="entry name" value="Vaccinia Virus protein VP39"/>
    <property type="match status" value="1"/>
</dbReference>
<accession>A0AAV5A5J4</accession>
<protein>
    <recommendedName>
        <fullName evidence="3">Protein-lysine N-methyltransferase EEF2KMT</fullName>
    </recommendedName>
</protein>
<dbReference type="PANTHER" id="PTHR14614">
    <property type="entry name" value="HEPATOCELLULAR CARCINOMA-ASSOCIATED ANTIGEN"/>
    <property type="match status" value="1"/>
</dbReference>
<sequence length="365" mass="41532">MLVLTITQRLRKEIQSFRSWKCLSSIWSDSPRDVSKLITKDHVFAIERIMNSFPTSSALLRLKQVYGGTSSFQWVPSRGDLIEPSFQQQVIEQMLLSDHFSAFPPSIGRRRMFWKWFIQLLEGQGEEVDERIYSAYVALLSESQRALTGLAPPPPSYSTRFWKQNAKVDGTLYLTTILESQTTIESGTTGLRTWNASLALADWLITHSVEHRNVLELGSGAGFLGLIIAQLQLNYQNAQPKDTLTSLMLSDGNSEVLNRCHQNFLLSCNNMCKHHMLYFTLLEWSDALDQAIMDNRFSKLNQTLQNADVVIGADLEKARKDCFALLALTVRRKETIDTFIQNLGEHKILLEQHLTSMPPFQSTTP</sequence>
<dbReference type="SUPFAM" id="SSF53335">
    <property type="entry name" value="S-adenosyl-L-methionine-dependent methyltransferases"/>
    <property type="match status" value="1"/>
</dbReference>
<gene>
    <name evidence="1" type="ORF">Clacol_004140</name>
</gene>
<keyword evidence="2" id="KW-1185">Reference proteome</keyword>
<dbReference type="Proteomes" id="UP001050691">
    <property type="component" value="Unassembled WGS sequence"/>
</dbReference>
<evidence type="ECO:0000313" key="2">
    <source>
        <dbReference type="Proteomes" id="UP001050691"/>
    </source>
</evidence>
<dbReference type="AlphaFoldDB" id="A0AAV5A5J4"/>
<dbReference type="Pfam" id="PF10294">
    <property type="entry name" value="Methyltransf_16"/>
    <property type="match status" value="1"/>
</dbReference>
<dbReference type="GO" id="GO:0008757">
    <property type="term" value="F:S-adenosylmethionine-dependent methyltransferase activity"/>
    <property type="evidence" value="ECO:0007669"/>
    <property type="project" value="UniProtKB-ARBA"/>
</dbReference>
<dbReference type="InterPro" id="IPR029063">
    <property type="entry name" value="SAM-dependent_MTases_sf"/>
</dbReference>
<dbReference type="InterPro" id="IPR019410">
    <property type="entry name" value="Methyltransf_16"/>
</dbReference>
<dbReference type="PANTHER" id="PTHR14614:SF130">
    <property type="entry name" value="PROTEIN-LYSINE N-METHYLTRANSFERASE EEF2KMT"/>
    <property type="match status" value="1"/>
</dbReference>
<name>A0AAV5A5J4_9AGAM</name>